<accession>A0AAV9Z4F6</accession>
<organism evidence="1 2">
    <name type="scientific">Favolaschia claudopus</name>
    <dbReference type="NCBI Taxonomy" id="2862362"/>
    <lineage>
        <taxon>Eukaryota</taxon>
        <taxon>Fungi</taxon>
        <taxon>Dikarya</taxon>
        <taxon>Basidiomycota</taxon>
        <taxon>Agaricomycotina</taxon>
        <taxon>Agaricomycetes</taxon>
        <taxon>Agaricomycetidae</taxon>
        <taxon>Agaricales</taxon>
        <taxon>Marasmiineae</taxon>
        <taxon>Mycenaceae</taxon>
        <taxon>Favolaschia</taxon>
    </lineage>
</organism>
<feature type="non-terminal residue" evidence="1">
    <location>
        <position position="1"/>
    </location>
</feature>
<gene>
    <name evidence="1" type="ORF">R3P38DRAFT_2587210</name>
</gene>
<dbReference type="AlphaFoldDB" id="A0AAV9Z4F6"/>
<reference evidence="1 2" key="1">
    <citation type="journal article" date="2024" name="J Genomics">
        <title>Draft genome sequencing and assembly of Favolaschia claudopus CIRM-BRFM 2984 isolated from oak limbs.</title>
        <authorList>
            <person name="Navarro D."/>
            <person name="Drula E."/>
            <person name="Chaduli D."/>
            <person name="Cazenave R."/>
            <person name="Ahrendt S."/>
            <person name="Wang J."/>
            <person name="Lipzen A."/>
            <person name="Daum C."/>
            <person name="Barry K."/>
            <person name="Grigoriev I.V."/>
            <person name="Favel A."/>
            <person name="Rosso M.N."/>
            <person name="Martin F."/>
        </authorList>
    </citation>
    <scope>NUCLEOTIDE SEQUENCE [LARGE SCALE GENOMIC DNA]</scope>
    <source>
        <strain evidence="1 2">CIRM-BRFM 2984</strain>
    </source>
</reference>
<proteinExistence type="predicted"/>
<dbReference type="Proteomes" id="UP001362999">
    <property type="component" value="Unassembled WGS sequence"/>
</dbReference>
<dbReference type="EMBL" id="JAWWNJ010000212">
    <property type="protein sequence ID" value="KAK6971463.1"/>
    <property type="molecule type" value="Genomic_DNA"/>
</dbReference>
<evidence type="ECO:0000313" key="2">
    <source>
        <dbReference type="Proteomes" id="UP001362999"/>
    </source>
</evidence>
<name>A0AAV9Z4F6_9AGAR</name>
<evidence type="ECO:0000313" key="1">
    <source>
        <dbReference type="EMBL" id="KAK6971463.1"/>
    </source>
</evidence>
<protein>
    <submittedName>
        <fullName evidence="1">Uncharacterized protein</fullName>
    </submittedName>
</protein>
<comment type="caution">
    <text evidence="1">The sequence shown here is derived from an EMBL/GenBank/DDBJ whole genome shotgun (WGS) entry which is preliminary data.</text>
</comment>
<sequence length="203" mass="22399">IGQLFQQELGIISAISNFFGQSNLGTAQLAFERTRQGITTGMKSASETRFGTTYFRALAVELCIPALVACVAAGTITFANLQRPYDNSFQTKRLTPYLTSGATCYGFLAQLDCMVKLFEAGANGITALEGQNTTCADVFYVWVTIRDPKATRVALHKPAIAWHLDKLLGDRTKVIEVYNARFDQMMTESLVKGYTSTMHTHFV</sequence>
<keyword evidence="2" id="KW-1185">Reference proteome</keyword>